<evidence type="ECO:0000313" key="1">
    <source>
        <dbReference type="EMBL" id="CAG1845156.1"/>
    </source>
</evidence>
<gene>
    <name evidence="1" type="ORF">GSMUA_149520.1</name>
</gene>
<accession>A0A8D7F7V3</accession>
<organism evidence="1">
    <name type="scientific">Musa acuminata subsp. malaccensis</name>
    <name type="common">Wild banana</name>
    <name type="synonym">Musa malaccensis</name>
    <dbReference type="NCBI Taxonomy" id="214687"/>
    <lineage>
        <taxon>Eukaryota</taxon>
        <taxon>Viridiplantae</taxon>
        <taxon>Streptophyta</taxon>
        <taxon>Embryophyta</taxon>
        <taxon>Tracheophyta</taxon>
        <taxon>Spermatophyta</taxon>
        <taxon>Magnoliopsida</taxon>
        <taxon>Liliopsida</taxon>
        <taxon>Zingiberales</taxon>
        <taxon>Musaceae</taxon>
        <taxon>Musa</taxon>
    </lineage>
</organism>
<proteinExistence type="predicted"/>
<dbReference type="EMBL" id="HG996471">
    <property type="protein sequence ID" value="CAG1845156.1"/>
    <property type="molecule type" value="Genomic_DNA"/>
</dbReference>
<dbReference type="AlphaFoldDB" id="A0A8D7F7V3"/>
<sequence length="142" mass="15250">MDCRRCRWRSSLNRLMKASATSLMSSSSSSSSAAKRFALLALSSATRGCRPASPLPGNKAAAEGLFLLLLPLLDVGLRSSGADAILASTTTEVVFELPPMVRSFPTIWRPISSSSKLSVAWTSALEMQTSAACRSRWKPEAR</sequence>
<protein>
    <submittedName>
        <fullName evidence="1">(wild Malaysian banana) hypothetical protein</fullName>
    </submittedName>
</protein>
<reference evidence="1" key="1">
    <citation type="submission" date="2021-03" db="EMBL/GenBank/DDBJ databases">
        <authorList>
            <consortium name="Genoscope - CEA"/>
            <person name="William W."/>
        </authorList>
    </citation>
    <scope>NUCLEOTIDE SEQUENCE</scope>
    <source>
        <strain evidence="1">Doubled-haploid Pahang</strain>
    </source>
</reference>
<name>A0A8D7F7V3_MUSAM</name>